<proteinExistence type="predicted"/>
<accession>A0A0F9F0Y5</accession>
<name>A0A0F9F0Y5_9ZZZZ</name>
<protein>
    <submittedName>
        <fullName evidence="1">Uncharacterized protein</fullName>
    </submittedName>
</protein>
<evidence type="ECO:0000313" key="1">
    <source>
        <dbReference type="EMBL" id="KKL80053.1"/>
    </source>
</evidence>
<gene>
    <name evidence="1" type="ORF">LCGC14_2008710</name>
</gene>
<dbReference type="AlphaFoldDB" id="A0A0F9F0Y5"/>
<dbReference type="EMBL" id="LAZR01022974">
    <property type="protein sequence ID" value="KKL80053.1"/>
    <property type="molecule type" value="Genomic_DNA"/>
</dbReference>
<sequence length="36" mass="4365">MTISIEKFIEKYQLDNFKGAFQLKGEEKVEFYNDFN</sequence>
<feature type="non-terminal residue" evidence="1">
    <location>
        <position position="36"/>
    </location>
</feature>
<comment type="caution">
    <text evidence="1">The sequence shown here is derived from an EMBL/GenBank/DDBJ whole genome shotgun (WGS) entry which is preliminary data.</text>
</comment>
<organism evidence="1">
    <name type="scientific">marine sediment metagenome</name>
    <dbReference type="NCBI Taxonomy" id="412755"/>
    <lineage>
        <taxon>unclassified sequences</taxon>
        <taxon>metagenomes</taxon>
        <taxon>ecological metagenomes</taxon>
    </lineage>
</organism>
<reference evidence="1" key="1">
    <citation type="journal article" date="2015" name="Nature">
        <title>Complex archaea that bridge the gap between prokaryotes and eukaryotes.</title>
        <authorList>
            <person name="Spang A."/>
            <person name="Saw J.H."/>
            <person name="Jorgensen S.L."/>
            <person name="Zaremba-Niedzwiedzka K."/>
            <person name="Martijn J."/>
            <person name="Lind A.E."/>
            <person name="van Eijk R."/>
            <person name="Schleper C."/>
            <person name="Guy L."/>
            <person name="Ettema T.J."/>
        </authorList>
    </citation>
    <scope>NUCLEOTIDE SEQUENCE</scope>
</reference>